<reference evidence="1" key="1">
    <citation type="submission" date="2020-01" db="EMBL/GenBank/DDBJ databases">
        <authorList>
            <person name="Meier V. D."/>
            <person name="Meier V D."/>
        </authorList>
    </citation>
    <scope>NUCLEOTIDE SEQUENCE</scope>
    <source>
        <strain evidence="1">HLG_WM_MAG_06</strain>
    </source>
</reference>
<organism evidence="1">
    <name type="scientific">uncultured Sulfurovum sp</name>
    <dbReference type="NCBI Taxonomy" id="269237"/>
    <lineage>
        <taxon>Bacteria</taxon>
        <taxon>Pseudomonadati</taxon>
        <taxon>Campylobacterota</taxon>
        <taxon>Epsilonproteobacteria</taxon>
        <taxon>Campylobacterales</taxon>
        <taxon>Sulfurovaceae</taxon>
        <taxon>Sulfurovum</taxon>
        <taxon>environmental samples</taxon>
    </lineage>
</organism>
<accession>A0A6S6TE10</accession>
<gene>
    <name evidence="1" type="ORF">HELGO_WM25992</name>
</gene>
<evidence type="ECO:0000313" key="1">
    <source>
        <dbReference type="EMBL" id="CAA6821441.1"/>
    </source>
</evidence>
<sequence length="84" mass="9661">MTTKGNTMQTVQIEVEEDKLELFLTIIQNLKKDIVKNIKLPNNLNTLDIEAIEKDSEDYKEIQAIKAQNNPKYSIEEAKKQLGL</sequence>
<dbReference type="EMBL" id="CACVAP010000099">
    <property type="protein sequence ID" value="CAA6821441.1"/>
    <property type="molecule type" value="Genomic_DNA"/>
</dbReference>
<dbReference type="AlphaFoldDB" id="A0A6S6TE10"/>
<proteinExistence type="predicted"/>
<protein>
    <submittedName>
        <fullName evidence="1">Uncharacterized protein</fullName>
    </submittedName>
</protein>
<name>A0A6S6TE10_9BACT</name>